<dbReference type="HOGENOM" id="CLU_213099_0_0_4"/>
<evidence type="ECO:0000256" key="1">
    <source>
        <dbReference type="SAM" id="MobiDB-lite"/>
    </source>
</evidence>
<dbReference type="AlphaFoldDB" id="A0A0E1VWJ5"/>
<protein>
    <submittedName>
        <fullName evidence="2">Uncharacterized protein</fullName>
    </submittedName>
</protein>
<dbReference type="EMBL" id="CM000833">
    <property type="protein sequence ID" value="EET05293.1"/>
    <property type="molecule type" value="Genomic_DNA"/>
</dbReference>
<organism evidence="2">
    <name type="scientific">Burkholderia pseudomallei 1710a</name>
    <dbReference type="NCBI Taxonomy" id="320371"/>
    <lineage>
        <taxon>Bacteria</taxon>
        <taxon>Pseudomonadati</taxon>
        <taxon>Pseudomonadota</taxon>
        <taxon>Betaproteobacteria</taxon>
        <taxon>Burkholderiales</taxon>
        <taxon>Burkholderiaceae</taxon>
        <taxon>Burkholderia</taxon>
        <taxon>pseudomallei group</taxon>
    </lineage>
</organism>
<proteinExistence type="predicted"/>
<dbReference type="Proteomes" id="UP000001812">
    <property type="component" value="Chromosome II"/>
</dbReference>
<evidence type="ECO:0000313" key="2">
    <source>
        <dbReference type="EMBL" id="EET05293.1"/>
    </source>
</evidence>
<gene>
    <name evidence="2" type="ORF">BURPS1710A_A1629</name>
</gene>
<reference evidence="2" key="1">
    <citation type="submission" date="2009-05" db="EMBL/GenBank/DDBJ databases">
        <authorList>
            <person name="Harkins D.M."/>
            <person name="DeShazer D."/>
            <person name="Woods D.E."/>
            <person name="Brinkac L.M."/>
            <person name="Brown K.A."/>
            <person name="Hung G.C."/>
            <person name="Tuanyok A."/>
            <person name="Zhang B."/>
            <person name="Nierman W.C."/>
        </authorList>
    </citation>
    <scope>NUCLEOTIDE SEQUENCE [LARGE SCALE GENOMIC DNA]</scope>
    <source>
        <strain evidence="2">1710a</strain>
    </source>
</reference>
<accession>A0A0E1VWJ5</accession>
<name>A0A0E1VWJ5_BURPE</name>
<feature type="region of interest" description="Disordered" evidence="1">
    <location>
        <begin position="1"/>
        <end position="20"/>
    </location>
</feature>
<sequence>MAARTPCEARGKLMRRPRAARPPYAPRCAGRLPPPLAAVALCAPVQLKPPDWIN</sequence>